<accession>A0A4Q7EG87</accession>
<evidence type="ECO:0000256" key="2">
    <source>
        <dbReference type="ARBA" id="ARBA00013365"/>
    </source>
</evidence>
<evidence type="ECO:0000256" key="7">
    <source>
        <dbReference type="SAM" id="MobiDB-lite"/>
    </source>
</evidence>
<dbReference type="GO" id="GO:0006310">
    <property type="term" value="P:DNA recombination"/>
    <property type="evidence" value="ECO:0007669"/>
    <property type="project" value="UniProtKB-KW"/>
</dbReference>
<keyword evidence="4 6" id="KW-0378">Hydrolase</keyword>
<proteinExistence type="inferred from homology"/>
<dbReference type="GO" id="GO:0004519">
    <property type="term" value="F:endonuclease activity"/>
    <property type="evidence" value="ECO:0007669"/>
    <property type="project" value="UniProtKB-KW"/>
</dbReference>
<name>A0A4Q7EG87_9CYAN</name>
<comment type="similarity">
    <text evidence="1 6">Belongs to the SbcD family.</text>
</comment>
<dbReference type="PANTHER" id="PTHR30337:SF0">
    <property type="entry name" value="NUCLEASE SBCCD SUBUNIT D"/>
    <property type="match status" value="1"/>
</dbReference>
<reference evidence="9 10" key="1">
    <citation type="submission" date="2018-11" db="EMBL/GenBank/DDBJ databases">
        <title>Whole genome sequencing of an environmental sample.</title>
        <authorList>
            <person name="Sarangi A.N."/>
            <person name="Singh D."/>
            <person name="Tripathy S."/>
        </authorList>
    </citation>
    <scope>NUCLEOTIDE SEQUENCE [LARGE SCALE GENOMIC DNA]</scope>
    <source>
        <strain evidence="9 10">Lakshadweep</strain>
    </source>
</reference>
<evidence type="ECO:0000313" key="10">
    <source>
        <dbReference type="Proteomes" id="UP000292459"/>
    </source>
</evidence>
<evidence type="ECO:0000256" key="3">
    <source>
        <dbReference type="ARBA" id="ARBA00022722"/>
    </source>
</evidence>
<evidence type="ECO:0000313" key="9">
    <source>
        <dbReference type="EMBL" id="RZM82097.1"/>
    </source>
</evidence>
<keyword evidence="5 6" id="KW-0269">Exonuclease</keyword>
<dbReference type="InterPro" id="IPR050535">
    <property type="entry name" value="DNA_Repair-Maintenance_Comp"/>
</dbReference>
<dbReference type="PANTHER" id="PTHR30337">
    <property type="entry name" value="COMPONENT OF ATP-DEPENDENT DSDNA EXONUCLEASE"/>
    <property type="match status" value="1"/>
</dbReference>
<dbReference type="GO" id="GO:0008408">
    <property type="term" value="F:3'-5' exonuclease activity"/>
    <property type="evidence" value="ECO:0007669"/>
    <property type="project" value="InterPro"/>
</dbReference>
<gene>
    <name evidence="6 9" type="primary">sbcD</name>
    <name evidence="9" type="ORF">DYY88_02215</name>
</gene>
<dbReference type="EMBL" id="QVFV01000001">
    <property type="protein sequence ID" value="RZM82097.1"/>
    <property type="molecule type" value="Genomic_DNA"/>
</dbReference>
<dbReference type="RefSeq" id="WP_044150866.1">
    <property type="nucleotide sequence ID" value="NZ_QVFV01000001.1"/>
</dbReference>
<organism evidence="9 10">
    <name type="scientific">Leptolyngbya iicbica LK</name>
    <dbReference type="NCBI Taxonomy" id="2294035"/>
    <lineage>
        <taxon>Bacteria</taxon>
        <taxon>Bacillati</taxon>
        <taxon>Cyanobacteriota</taxon>
        <taxon>Cyanophyceae</taxon>
        <taxon>Leptolyngbyales</taxon>
        <taxon>Leptolyngbyaceae</taxon>
        <taxon>Leptolyngbya group</taxon>
        <taxon>Leptolyngbya</taxon>
        <taxon>Leptolyngbya iicbica</taxon>
    </lineage>
</organism>
<keyword evidence="6" id="KW-0235">DNA replication</keyword>
<feature type="domain" description="Calcineurin-like phosphoesterase" evidence="8">
    <location>
        <begin position="3"/>
        <end position="234"/>
    </location>
</feature>
<comment type="subunit">
    <text evidence="6">Heterodimer of SbcC and SbcD.</text>
</comment>
<comment type="caution">
    <text evidence="9">The sequence shown here is derived from an EMBL/GenBank/DDBJ whole genome shotgun (WGS) entry which is preliminary data.</text>
</comment>
<comment type="function">
    <text evidence="6">SbcCD cleaves DNA hairpin structures. These structures can inhibit DNA replication and are intermediates in certain DNA recombination reactions. The complex acts as a 3'-&gt;5' double strand exonuclease that can open hairpins. It also has a 5' single-strand endonuclease activity.</text>
</comment>
<keyword evidence="6" id="KW-0233">DNA recombination</keyword>
<evidence type="ECO:0000256" key="5">
    <source>
        <dbReference type="ARBA" id="ARBA00022839"/>
    </source>
</evidence>
<evidence type="ECO:0000256" key="4">
    <source>
        <dbReference type="ARBA" id="ARBA00022801"/>
    </source>
</evidence>
<dbReference type="InterPro" id="IPR029052">
    <property type="entry name" value="Metallo-depent_PP-like"/>
</dbReference>
<evidence type="ECO:0000256" key="1">
    <source>
        <dbReference type="ARBA" id="ARBA00010555"/>
    </source>
</evidence>
<dbReference type="CDD" id="cd00840">
    <property type="entry name" value="MPP_Mre11_N"/>
    <property type="match status" value="1"/>
</dbReference>
<keyword evidence="6" id="KW-0255">Endonuclease</keyword>
<evidence type="ECO:0000256" key="6">
    <source>
        <dbReference type="RuleBase" id="RU363069"/>
    </source>
</evidence>
<keyword evidence="10" id="KW-1185">Reference proteome</keyword>
<dbReference type="SUPFAM" id="SSF56300">
    <property type="entry name" value="Metallo-dependent phosphatases"/>
    <property type="match status" value="1"/>
</dbReference>
<dbReference type="AlphaFoldDB" id="A0A4Q7EG87"/>
<dbReference type="GO" id="GO:0006260">
    <property type="term" value="P:DNA replication"/>
    <property type="evidence" value="ECO:0007669"/>
    <property type="project" value="UniProtKB-KW"/>
</dbReference>
<dbReference type="NCBIfam" id="TIGR00619">
    <property type="entry name" value="sbcd"/>
    <property type="match status" value="1"/>
</dbReference>
<dbReference type="InterPro" id="IPR004843">
    <property type="entry name" value="Calcineurin-like_PHP"/>
</dbReference>
<keyword evidence="3 6" id="KW-0540">Nuclease</keyword>
<feature type="region of interest" description="Disordered" evidence="7">
    <location>
        <begin position="399"/>
        <end position="432"/>
    </location>
</feature>
<dbReference type="Gene3D" id="3.60.21.10">
    <property type="match status" value="1"/>
</dbReference>
<dbReference type="InterPro" id="IPR004593">
    <property type="entry name" value="SbcD"/>
</dbReference>
<sequence>MVTVLHLSDIHMGSGFAHGRMNPETGMNTRLEDFVTTLSRCIDRAIAEPADLVLFGGDAFPDATPPPLVQQAFAGQFRRLADAGIPTVLLVGNHDQHAQGQGGASLCIYRTLGVPGVIVGDRLATHRVETAGGPVQIVTLPWLTPSVLLTRPEMEGLSMAQVNEQLLERLRVALEGEIRRLDPDIPTILLAHLMTDTASFGAEKFLAVGRGFNVPMALLARPCFDYVALGHVHKHQILCESPPVVYPGSIERVDFSEAEEPKGYVWAEVAKGTTQVEFCPLPVRPFLTIKADLTKRDRPQDQLLKAISQHDLTDAVVRLMYSLRPDQMDELDNAALYEALATAHTYTIHPQMVSPQGRSRLPELTPGDSLDPIAALQTYLNNRDDLAELAADMTAAAQALLEDTPYEPDPSTDVAVDTPPPEDDASRQLRLL</sequence>
<dbReference type="Pfam" id="PF00149">
    <property type="entry name" value="Metallophos"/>
    <property type="match status" value="1"/>
</dbReference>
<dbReference type="OrthoDB" id="9773856at2"/>
<dbReference type="InterPro" id="IPR041796">
    <property type="entry name" value="Mre11_N"/>
</dbReference>
<protein>
    <recommendedName>
        <fullName evidence="2 6">Nuclease SbcCD subunit D</fullName>
    </recommendedName>
</protein>
<evidence type="ECO:0000259" key="8">
    <source>
        <dbReference type="Pfam" id="PF00149"/>
    </source>
</evidence>
<dbReference type="Proteomes" id="UP000292459">
    <property type="component" value="Unassembled WGS sequence"/>
</dbReference>